<protein>
    <recommendedName>
        <fullName evidence="3">Mutator family transposase</fullName>
    </recommendedName>
</protein>
<reference evidence="1 2" key="1">
    <citation type="submission" date="2009-10" db="EMBL/GenBank/DDBJ databases">
        <authorList>
            <person name="Qin X."/>
            <person name="Bachman B."/>
            <person name="Battles P."/>
            <person name="Bell A."/>
            <person name="Bess C."/>
            <person name="Bickham C."/>
            <person name="Chaboub L."/>
            <person name="Chen D."/>
            <person name="Coyle M."/>
            <person name="Deiros D.R."/>
            <person name="Dinh H."/>
            <person name="Forbes L."/>
            <person name="Fowler G."/>
            <person name="Francisco L."/>
            <person name="Fu Q."/>
            <person name="Gubbala S."/>
            <person name="Hale W."/>
            <person name="Han Y."/>
            <person name="Hemphill L."/>
            <person name="Highlander S.K."/>
            <person name="Hirani K."/>
            <person name="Hogues M."/>
            <person name="Jackson L."/>
            <person name="Jakkamsetti A."/>
            <person name="Javaid M."/>
            <person name="Jiang H."/>
            <person name="Korchina V."/>
            <person name="Kovar C."/>
            <person name="Lara F."/>
            <person name="Lee S."/>
            <person name="Mata R."/>
            <person name="Mathew T."/>
            <person name="Moen C."/>
            <person name="Morales K."/>
            <person name="Munidasa M."/>
            <person name="Nazareth L."/>
            <person name="Ngo R."/>
            <person name="Nguyen L."/>
            <person name="Okwuonu G."/>
            <person name="Ongeri F."/>
            <person name="Patil S."/>
            <person name="Petrosino J."/>
            <person name="Pham C."/>
            <person name="Pham P."/>
            <person name="Pu L.-L."/>
            <person name="Puazo M."/>
            <person name="Raj R."/>
            <person name="Reid J."/>
            <person name="Rouhana J."/>
            <person name="Saada N."/>
            <person name="Shang Y."/>
            <person name="Simmons D."/>
            <person name="Thornton R."/>
            <person name="Warren J."/>
            <person name="Weissenberger G."/>
            <person name="Zhang J."/>
            <person name="Zhang L."/>
            <person name="Zhou C."/>
            <person name="Zhu D."/>
            <person name="Muzny D."/>
            <person name="Worley K."/>
            <person name="Gibbs R."/>
        </authorList>
    </citation>
    <scope>NUCLEOTIDE SEQUENCE [LARGE SCALE GENOMIC DNA]</scope>
    <source>
        <strain evidence="1 2">DSM 17361</strain>
    </source>
</reference>
<comment type="caution">
    <text evidence="1">The sequence shown here is derived from an EMBL/GenBank/DDBJ whole genome shotgun (WGS) entry which is preliminary data.</text>
</comment>
<accession>D1PVG6</accession>
<dbReference type="HOGENOM" id="CLU_078214_3_0_10"/>
<dbReference type="Proteomes" id="UP000003160">
    <property type="component" value="Unassembled WGS sequence"/>
</dbReference>
<keyword evidence="2" id="KW-1185">Reference proteome</keyword>
<gene>
    <name evidence="1" type="ORF">HMPREF0645_0951</name>
</gene>
<dbReference type="eggNOG" id="COG3677">
    <property type="taxonomic scope" value="Bacteria"/>
</dbReference>
<sequence length="133" mass="15349">MDATYWGRSWGVLLALDEHSGFPLYLAFIENDTASDYEAAIRSIEERGYTISGIIIDGKKGLFALFSDYRIQMCQVHMKQIIRRYLTQNPRIKAARELKDLLDTLTISSGRDFKANYAQWKEKWKDTLASTLC</sequence>
<evidence type="ECO:0000313" key="1">
    <source>
        <dbReference type="EMBL" id="EFA44627.1"/>
    </source>
</evidence>
<name>D1PVG6_9BACT</name>
<dbReference type="AlphaFoldDB" id="D1PVG6"/>
<evidence type="ECO:0008006" key="3">
    <source>
        <dbReference type="Google" id="ProtNLM"/>
    </source>
</evidence>
<proteinExistence type="predicted"/>
<evidence type="ECO:0000313" key="2">
    <source>
        <dbReference type="Proteomes" id="UP000003160"/>
    </source>
</evidence>
<dbReference type="EMBL" id="ACKS01000038">
    <property type="protein sequence ID" value="EFA44627.1"/>
    <property type="molecule type" value="Genomic_DNA"/>
</dbReference>
<organism evidence="1 2">
    <name type="scientific">Hallella bergensis DSM 17361</name>
    <dbReference type="NCBI Taxonomy" id="585502"/>
    <lineage>
        <taxon>Bacteria</taxon>
        <taxon>Pseudomonadati</taxon>
        <taxon>Bacteroidota</taxon>
        <taxon>Bacteroidia</taxon>
        <taxon>Bacteroidales</taxon>
        <taxon>Prevotellaceae</taxon>
        <taxon>Hallella</taxon>
    </lineage>
</organism>